<keyword evidence="3" id="KW-1185">Reference proteome</keyword>
<name>A0ABY5P314_9LACT</name>
<accession>A0ABY5P314</accession>
<keyword evidence="1" id="KW-1133">Transmembrane helix</keyword>
<evidence type="ECO:0000313" key="3">
    <source>
        <dbReference type="Proteomes" id="UP001315967"/>
    </source>
</evidence>
<feature type="transmembrane region" description="Helical" evidence="1">
    <location>
        <begin position="32"/>
        <end position="52"/>
    </location>
</feature>
<dbReference type="EMBL" id="CP102453">
    <property type="protein sequence ID" value="UUX32954.1"/>
    <property type="molecule type" value="Genomic_DNA"/>
</dbReference>
<feature type="transmembrane region" description="Helical" evidence="1">
    <location>
        <begin position="9"/>
        <end position="26"/>
    </location>
</feature>
<dbReference type="RefSeq" id="WP_313792458.1">
    <property type="nucleotide sequence ID" value="NZ_CP102453.1"/>
</dbReference>
<gene>
    <name evidence="2" type="ORF">NRE15_08480</name>
</gene>
<organism evidence="2 3">
    <name type="scientific">Fundicoccus culcitae</name>
    <dbReference type="NCBI Taxonomy" id="2969821"/>
    <lineage>
        <taxon>Bacteria</taxon>
        <taxon>Bacillati</taxon>
        <taxon>Bacillota</taxon>
        <taxon>Bacilli</taxon>
        <taxon>Lactobacillales</taxon>
        <taxon>Aerococcaceae</taxon>
        <taxon>Fundicoccus</taxon>
    </lineage>
</organism>
<evidence type="ECO:0000313" key="2">
    <source>
        <dbReference type="EMBL" id="UUX32954.1"/>
    </source>
</evidence>
<dbReference type="Pfam" id="PF10112">
    <property type="entry name" value="Halogen_Hydrol"/>
    <property type="match status" value="1"/>
</dbReference>
<evidence type="ECO:0000256" key="1">
    <source>
        <dbReference type="SAM" id="Phobius"/>
    </source>
</evidence>
<keyword evidence="1" id="KW-0812">Transmembrane</keyword>
<protein>
    <submittedName>
        <fullName evidence="2">5-bromo-4-chloroindolyl phosphate hydrolysis family protein</fullName>
    </submittedName>
</protein>
<reference evidence="2 3" key="1">
    <citation type="submission" date="2022-08" db="EMBL/GenBank/DDBJ databases">
        <title>Aerococcaceae sp. nov isolated from spoiled eye mask.</title>
        <authorList>
            <person name="Zhou G."/>
            <person name="Xie X.-B."/>
            <person name="Shi Q.-S."/>
            <person name="Wang Y.-S."/>
            <person name="Wen X."/>
            <person name="Peng H."/>
            <person name="Yang X.-J."/>
            <person name="Tao H.-B."/>
            <person name="Huang X.-M."/>
        </authorList>
    </citation>
    <scope>NUCLEOTIDE SEQUENCE [LARGE SCALE GENOMIC DNA]</scope>
    <source>
        <strain evidence="3">DM20194951</strain>
    </source>
</reference>
<dbReference type="InterPro" id="IPR018770">
    <property type="entry name" value="ChloroindolylP_hydrolase"/>
</dbReference>
<sequence length="204" mass="22848">MKGQAKQNFLAMVISIAAFLIMFFVLDWPLILTIVLAVAIFLGVFMITKPVLKIGDIELERLANGQELAAIYQEAETEVKQMTQLAEGIKNPSIGEKSKALSGIAQDILNYLEGAPKDISSSRHFLSYYLPTANKIMSNYLHLKKANVSADKFNLITERTEESLDLLTHVFAQQRDNYYKDQMMALEVETELLEKTIRLGGGNS</sequence>
<dbReference type="Proteomes" id="UP001315967">
    <property type="component" value="Chromosome"/>
</dbReference>
<proteinExistence type="predicted"/>
<keyword evidence="1" id="KW-0472">Membrane</keyword>